<dbReference type="EMBL" id="LANJ01000045">
    <property type="protein sequence ID" value="KKC35582.1"/>
    <property type="molecule type" value="Genomic_DNA"/>
</dbReference>
<keyword evidence="1" id="KW-0472">Membrane</keyword>
<protein>
    <submittedName>
        <fullName evidence="2">Membrane protein</fullName>
    </submittedName>
</protein>
<dbReference type="PANTHER" id="PTHR41386">
    <property type="entry name" value="INTEGRAL MEMBRANE PROTEIN-RELATED"/>
    <property type="match status" value="1"/>
</dbReference>
<reference evidence="2 3" key="1">
    <citation type="submission" date="2015-03" db="EMBL/GenBank/DDBJ databases">
        <authorList>
            <person name="Lepp D."/>
            <person name="Hassan Y.I."/>
            <person name="Li X.-Z."/>
            <person name="Zhou T."/>
        </authorList>
    </citation>
    <scope>NUCLEOTIDE SEQUENCE [LARGE SCALE GENOMIC DNA]</scope>
    <source>
        <strain evidence="2 3">E84</strain>
    </source>
</reference>
<evidence type="ECO:0000313" key="3">
    <source>
        <dbReference type="Proteomes" id="UP000033411"/>
    </source>
</evidence>
<dbReference type="RefSeq" id="WP_046140519.1">
    <property type="nucleotide sequence ID" value="NZ_LANJ01000045.1"/>
</dbReference>
<dbReference type="Proteomes" id="UP000033411">
    <property type="component" value="Unassembled WGS sequence"/>
</dbReference>
<dbReference type="OrthoDB" id="9795736at2"/>
<feature type="transmembrane region" description="Helical" evidence="1">
    <location>
        <begin position="62"/>
        <end position="86"/>
    </location>
</feature>
<organism evidence="2 3">
    <name type="scientific">Devosia epidermidihirudinis</name>
    <dbReference type="NCBI Taxonomy" id="1293439"/>
    <lineage>
        <taxon>Bacteria</taxon>
        <taxon>Pseudomonadati</taxon>
        <taxon>Pseudomonadota</taxon>
        <taxon>Alphaproteobacteria</taxon>
        <taxon>Hyphomicrobiales</taxon>
        <taxon>Devosiaceae</taxon>
        <taxon>Devosia</taxon>
    </lineage>
</organism>
<gene>
    <name evidence="2" type="ORF">WH87_16160</name>
</gene>
<keyword evidence="3" id="KW-1185">Reference proteome</keyword>
<evidence type="ECO:0000313" key="2">
    <source>
        <dbReference type="EMBL" id="KKC35582.1"/>
    </source>
</evidence>
<dbReference type="PATRIC" id="fig|1293439.3.peg.3294"/>
<name>A0A0F5Q3W2_9HYPH</name>
<dbReference type="InterPro" id="IPR010406">
    <property type="entry name" value="DUF1003"/>
</dbReference>
<dbReference type="AlphaFoldDB" id="A0A0F5Q3W2"/>
<sequence length="194" mass="21438">MTDIPTDKLISAAERFLGKGEKALTKHERLVLEQSIGRRALSQDASVIFDDKSTFGQRLADGVASFGGSWTFLIIFGVVLLIWVGLNLGLSQSAPDPYPFIFLNLLLSMLAAVQAPVIMMSQNRQAAKDRMVTSHDYECNLKAEIEIMALHDKVDRMRDGDLKALLEKQQEQIDLLTRLLKSHLGEAPAPGESS</sequence>
<keyword evidence="1" id="KW-0812">Transmembrane</keyword>
<feature type="transmembrane region" description="Helical" evidence="1">
    <location>
        <begin position="98"/>
        <end position="121"/>
    </location>
</feature>
<dbReference type="Pfam" id="PF06210">
    <property type="entry name" value="DUF1003"/>
    <property type="match status" value="1"/>
</dbReference>
<accession>A0A0F5Q3W2</accession>
<dbReference type="STRING" id="1293439.WH87_16160"/>
<evidence type="ECO:0000256" key="1">
    <source>
        <dbReference type="SAM" id="Phobius"/>
    </source>
</evidence>
<proteinExistence type="predicted"/>
<comment type="caution">
    <text evidence="2">The sequence shown here is derived from an EMBL/GenBank/DDBJ whole genome shotgun (WGS) entry which is preliminary data.</text>
</comment>
<keyword evidence="1" id="KW-1133">Transmembrane helix</keyword>
<dbReference type="PANTHER" id="PTHR41386:SF1">
    <property type="entry name" value="MEMBRANE PROTEIN"/>
    <property type="match status" value="1"/>
</dbReference>